<dbReference type="InterPro" id="IPR029063">
    <property type="entry name" value="SAM-dependent_MTases_sf"/>
</dbReference>
<reference evidence="1 2" key="1">
    <citation type="journal article" date="2018" name="Microbiome">
        <title>Fine metagenomic profile of the Mediterranean stratified and mixed water columns revealed by assembly and recruitment.</title>
        <authorList>
            <person name="Haro-Moreno J.M."/>
            <person name="Lopez-Perez M."/>
            <person name="De La Torre J.R."/>
            <person name="Picazo A."/>
            <person name="Camacho A."/>
            <person name="Rodriguez-Valera F."/>
        </authorList>
    </citation>
    <scope>NUCLEOTIDE SEQUENCE [LARGE SCALE GENOMIC DNA]</scope>
    <source>
        <strain evidence="1">MED-G82</strain>
    </source>
</reference>
<dbReference type="SUPFAM" id="SSF53335">
    <property type="entry name" value="S-adenosyl-L-methionine-dependent methyltransferases"/>
    <property type="match status" value="1"/>
</dbReference>
<dbReference type="AlphaFoldDB" id="A0A368BU88"/>
<dbReference type="Proteomes" id="UP000253307">
    <property type="component" value="Unassembled WGS sequence"/>
</dbReference>
<dbReference type="EMBL" id="QOPE01000023">
    <property type="protein sequence ID" value="RCL40635.1"/>
    <property type="molecule type" value="Genomic_DNA"/>
</dbReference>
<dbReference type="Gene3D" id="3.40.50.150">
    <property type="entry name" value="Vaccinia Virus protein VP39"/>
    <property type="match status" value="1"/>
</dbReference>
<dbReference type="InterPro" id="IPR010743">
    <property type="entry name" value="Methionine_synth_MetW"/>
</dbReference>
<protein>
    <submittedName>
        <fullName evidence="1">Methionine biosynthesis protein MetW</fullName>
    </submittedName>
</protein>
<dbReference type="NCBIfam" id="TIGR02081">
    <property type="entry name" value="metW"/>
    <property type="match status" value="1"/>
</dbReference>
<gene>
    <name evidence="1" type="primary">metW</name>
    <name evidence="1" type="ORF">DBW96_03240</name>
</gene>
<evidence type="ECO:0000313" key="2">
    <source>
        <dbReference type="Proteomes" id="UP000253307"/>
    </source>
</evidence>
<dbReference type="Pfam" id="PF07021">
    <property type="entry name" value="MetW"/>
    <property type="match status" value="1"/>
</dbReference>
<accession>A0A368BU88</accession>
<name>A0A368BU88_9GAMM</name>
<proteinExistence type="predicted"/>
<evidence type="ECO:0000313" key="1">
    <source>
        <dbReference type="EMBL" id="RCL40635.1"/>
    </source>
</evidence>
<organism evidence="1 2">
    <name type="scientific">SAR86 cluster bacterium</name>
    <dbReference type="NCBI Taxonomy" id="2030880"/>
    <lineage>
        <taxon>Bacteria</taxon>
        <taxon>Pseudomonadati</taxon>
        <taxon>Pseudomonadota</taxon>
        <taxon>Gammaproteobacteria</taxon>
        <taxon>SAR86 cluster</taxon>
    </lineage>
</organism>
<sequence length="192" mass="21568">MDSAYLNNWIKDESKVIDLGCGDGSLLRDLMNTKSVHGFGVENDLEKIEKCIENNVSVIQHDLDDGLKDFKHLGFDAAIMASSIQCLRNPKSALIDLLDVATTCVVSIPNFGYWKIRLLMMAGRMPVSSRLPSKWYETKNIHLCTIKDFEELCAELNLKILEKIYLNDHGRPLKKLKRGNLLAAEGVYLIGA</sequence>
<comment type="caution">
    <text evidence="1">The sequence shown here is derived from an EMBL/GenBank/DDBJ whole genome shotgun (WGS) entry which is preliminary data.</text>
</comment>